<dbReference type="PANTHER" id="PTHR23140">
    <property type="entry name" value="RNA PROCESSING PROTEIN LD23810P"/>
    <property type="match status" value="1"/>
</dbReference>
<feature type="region of interest" description="Disordered" evidence="1">
    <location>
        <begin position="159"/>
        <end position="203"/>
    </location>
</feature>
<dbReference type="Pfam" id="PF08312">
    <property type="entry name" value="cwf21"/>
    <property type="match status" value="1"/>
</dbReference>
<evidence type="ECO:0000256" key="1">
    <source>
        <dbReference type="SAM" id="MobiDB-lite"/>
    </source>
</evidence>
<evidence type="ECO:0000259" key="2">
    <source>
        <dbReference type="SMART" id="SM01115"/>
    </source>
</evidence>
<feature type="compositionally biased region" description="Basic and acidic residues" evidence="1">
    <location>
        <begin position="112"/>
        <end position="123"/>
    </location>
</feature>
<reference evidence="4" key="1">
    <citation type="journal article" date="2018" name="Gigascience">
        <title>Genome assembly of the Pink Ipe (Handroanthus impetiginosus, Bignoniaceae), a highly valued, ecologically keystone Neotropical timber forest tree.</title>
        <authorList>
            <person name="Silva-Junior O.B."/>
            <person name="Grattapaglia D."/>
            <person name="Novaes E."/>
            <person name="Collevatti R.G."/>
        </authorList>
    </citation>
    <scope>NUCLEOTIDE SEQUENCE [LARGE SCALE GENOMIC DNA]</scope>
    <source>
        <strain evidence="4">cv. UFG-1</strain>
    </source>
</reference>
<feature type="compositionally biased region" description="Basic and acidic residues" evidence="1">
    <location>
        <begin position="173"/>
        <end position="203"/>
    </location>
</feature>
<feature type="domain" description="CWF21" evidence="2">
    <location>
        <begin position="110"/>
        <end position="159"/>
    </location>
</feature>
<dbReference type="InterPro" id="IPR051485">
    <property type="entry name" value="SR-CTD_assoc_factor"/>
</dbReference>
<gene>
    <name evidence="3" type="ORF">CDL12_09430</name>
</gene>
<feature type="region of interest" description="Disordered" evidence="1">
    <location>
        <begin position="1"/>
        <end position="123"/>
    </location>
</feature>
<dbReference type="GO" id="GO:0005634">
    <property type="term" value="C:nucleus"/>
    <property type="evidence" value="ECO:0007669"/>
    <property type="project" value="TreeGrafter"/>
</dbReference>
<dbReference type="InterPro" id="IPR013170">
    <property type="entry name" value="mRNA_splic_Cwf21_dom"/>
</dbReference>
<proteinExistence type="predicted"/>
<dbReference type="OrthoDB" id="1818712at2759"/>
<sequence length="203" mass="22903">MIETDLGRVPGRVSYIEDDIQSEGRGLPATDHTPEAVLRSSEIKNEPGVPSSKWAREDDESDDRYDRSARHLGLSYSSSGSENAGDGHHKSEEQELTADASNSAHLDVGMNEEQRQKLRRPEVALMEYRESLEERGIKSSEEIERKVAIHRSWLQAEYGLLDSNADASGRKMSSSDRRDRRDDSQEPSKKRRSSESSQRKLST</sequence>
<protein>
    <recommendedName>
        <fullName evidence="2">CWF21 domain-containing protein</fullName>
    </recommendedName>
</protein>
<accession>A0A2G9HK67</accession>
<dbReference type="PANTHER" id="PTHR23140:SF0">
    <property type="entry name" value="U2 SNRNP-ASSOCIATED SURP MOTIF-CONTAINING PROTEIN"/>
    <property type="match status" value="1"/>
</dbReference>
<dbReference type="GO" id="GO:0003723">
    <property type="term" value="F:RNA binding"/>
    <property type="evidence" value="ECO:0007669"/>
    <property type="project" value="TreeGrafter"/>
</dbReference>
<evidence type="ECO:0000313" key="3">
    <source>
        <dbReference type="EMBL" id="PIN17904.1"/>
    </source>
</evidence>
<dbReference type="Gene3D" id="6.10.140.420">
    <property type="match status" value="1"/>
</dbReference>
<keyword evidence="4" id="KW-1185">Reference proteome</keyword>
<evidence type="ECO:0000313" key="4">
    <source>
        <dbReference type="Proteomes" id="UP000231279"/>
    </source>
</evidence>
<dbReference type="AlphaFoldDB" id="A0A2G9HK67"/>
<dbReference type="Proteomes" id="UP000231279">
    <property type="component" value="Unassembled WGS sequence"/>
</dbReference>
<dbReference type="EMBL" id="NKXS01001578">
    <property type="protein sequence ID" value="PIN17904.1"/>
    <property type="molecule type" value="Genomic_DNA"/>
</dbReference>
<dbReference type="STRING" id="429701.A0A2G9HK67"/>
<dbReference type="InterPro" id="IPR047491">
    <property type="entry name" value="RRC1-like_cwf21"/>
</dbReference>
<comment type="caution">
    <text evidence="3">The sequence shown here is derived from an EMBL/GenBank/DDBJ whole genome shotgun (WGS) entry which is preliminary data.</text>
</comment>
<name>A0A2G9HK67_9LAMI</name>
<organism evidence="3 4">
    <name type="scientific">Handroanthus impetiginosus</name>
    <dbReference type="NCBI Taxonomy" id="429701"/>
    <lineage>
        <taxon>Eukaryota</taxon>
        <taxon>Viridiplantae</taxon>
        <taxon>Streptophyta</taxon>
        <taxon>Embryophyta</taxon>
        <taxon>Tracheophyta</taxon>
        <taxon>Spermatophyta</taxon>
        <taxon>Magnoliopsida</taxon>
        <taxon>eudicotyledons</taxon>
        <taxon>Gunneridae</taxon>
        <taxon>Pentapetalae</taxon>
        <taxon>asterids</taxon>
        <taxon>lamiids</taxon>
        <taxon>Lamiales</taxon>
        <taxon>Bignoniaceae</taxon>
        <taxon>Crescentiina</taxon>
        <taxon>Tabebuia alliance</taxon>
        <taxon>Handroanthus</taxon>
    </lineage>
</organism>
<dbReference type="SMART" id="SM01115">
    <property type="entry name" value="cwf21"/>
    <property type="match status" value="1"/>
</dbReference>
<dbReference type="CDD" id="cd21371">
    <property type="entry name" value="cwf21_RRC1-like"/>
    <property type="match status" value="1"/>
</dbReference>